<comment type="caution">
    <text evidence="1">The sequence shown here is derived from an EMBL/GenBank/DDBJ whole genome shotgun (WGS) entry which is preliminary data.</text>
</comment>
<proteinExistence type="predicted"/>
<sequence>MGHPVALAGILALLSGIFAIHNWHKTPDRVPLWWDLQAHPLLYGPRWFGLLFLPELTFLISYLLYLVSLQDSRFQSAGELSKRSAYHLILFPAFFLCTVQNIIILPVAKSETHDFDANLFVLMVAPWLIWFGHIVEVRLELIG</sequence>
<protein>
    <submittedName>
        <fullName evidence="1">Uncharacterized protein</fullName>
    </submittedName>
</protein>
<gene>
    <name evidence="1" type="ORF">CY35_07G053000</name>
</gene>
<evidence type="ECO:0000313" key="2">
    <source>
        <dbReference type="Proteomes" id="UP000828922"/>
    </source>
</evidence>
<evidence type="ECO:0000313" key="1">
    <source>
        <dbReference type="EMBL" id="KAH9556854.1"/>
    </source>
</evidence>
<organism evidence="1 2">
    <name type="scientific">Sphagnum magellanicum</name>
    <dbReference type="NCBI Taxonomy" id="128215"/>
    <lineage>
        <taxon>Eukaryota</taxon>
        <taxon>Viridiplantae</taxon>
        <taxon>Streptophyta</taxon>
        <taxon>Embryophyta</taxon>
        <taxon>Bryophyta</taxon>
        <taxon>Sphagnophytina</taxon>
        <taxon>Sphagnopsida</taxon>
        <taxon>Sphagnales</taxon>
        <taxon>Sphagnaceae</taxon>
        <taxon>Sphagnum</taxon>
    </lineage>
</organism>
<dbReference type="EMBL" id="CM038913">
    <property type="protein sequence ID" value="KAH9556854.1"/>
    <property type="molecule type" value="Genomic_DNA"/>
</dbReference>
<dbReference type="Proteomes" id="UP000828922">
    <property type="component" value="Linkage Group LG07"/>
</dbReference>
<accession>A0ACB8HKZ4</accession>
<keyword evidence="2" id="KW-1185">Reference proteome</keyword>
<name>A0ACB8HKZ4_9BRYO</name>
<reference evidence="2" key="1">
    <citation type="journal article" date="2022" name="New Phytol.">
        <title>Phylogenomic structure and speciation in an emerging model: the Sphagnum magellanicum complex (Bryophyta).</title>
        <authorList>
            <person name="Shaw A.J."/>
            <person name="Piatkowski B."/>
            <person name="Duffy A.M."/>
            <person name="Aguero B."/>
            <person name="Imwattana K."/>
            <person name="Nieto-Lugilde M."/>
            <person name="Healey A."/>
            <person name="Weston D.J."/>
            <person name="Patel M.N."/>
            <person name="Schmutz J."/>
            <person name="Grimwood J."/>
            <person name="Yavitt J.B."/>
            <person name="Hassel K."/>
            <person name="Stenoien H.K."/>
            <person name="Flatberg K.I."/>
            <person name="Bickford C.P."/>
            <person name="Hicks K.A."/>
        </authorList>
    </citation>
    <scope>NUCLEOTIDE SEQUENCE [LARGE SCALE GENOMIC DNA]</scope>
</reference>